<proteinExistence type="predicted"/>
<comment type="caution">
    <text evidence="2">The sequence shown here is derived from an EMBL/GenBank/DDBJ whole genome shotgun (WGS) entry which is preliminary data.</text>
</comment>
<dbReference type="Proteomes" id="UP000816034">
    <property type="component" value="Unassembled WGS sequence"/>
</dbReference>
<protein>
    <submittedName>
        <fullName evidence="2">Uncharacterized protein</fullName>
    </submittedName>
</protein>
<dbReference type="InterPro" id="IPR022564">
    <property type="entry name" value="DUF2678"/>
</dbReference>
<feature type="transmembrane region" description="Helical" evidence="1">
    <location>
        <begin position="82"/>
        <end position="103"/>
    </location>
</feature>
<dbReference type="GeneID" id="68095612"/>
<reference evidence="2 3" key="1">
    <citation type="journal article" date="2018" name="BMC Genomics">
        <title>The genome of Naegleria lovaniensis, the basis for a comparative approach to unravel pathogenicity factors of the human pathogenic amoeba N. fowleri.</title>
        <authorList>
            <person name="Liechti N."/>
            <person name="Schurch N."/>
            <person name="Bruggmann R."/>
            <person name="Wittwer M."/>
        </authorList>
    </citation>
    <scope>NUCLEOTIDE SEQUENCE [LARGE SCALE GENOMIC DNA]</scope>
    <source>
        <strain evidence="2 3">ATCC 30569</strain>
    </source>
</reference>
<dbReference type="Pfam" id="PF10856">
    <property type="entry name" value="DUF2678"/>
    <property type="match status" value="1"/>
</dbReference>
<dbReference type="EMBL" id="PYSW02000017">
    <property type="protein sequence ID" value="KAG2386008.1"/>
    <property type="molecule type" value="Genomic_DNA"/>
</dbReference>
<evidence type="ECO:0000313" key="3">
    <source>
        <dbReference type="Proteomes" id="UP000816034"/>
    </source>
</evidence>
<name>A0AA88GU18_NAELO</name>
<accession>A0AA88GU18</accession>
<feature type="transmembrane region" description="Helical" evidence="1">
    <location>
        <begin position="48"/>
        <end position="70"/>
    </location>
</feature>
<evidence type="ECO:0000256" key="1">
    <source>
        <dbReference type="SAM" id="Phobius"/>
    </source>
</evidence>
<keyword evidence="3" id="KW-1185">Reference proteome</keyword>
<feature type="transmembrane region" description="Helical" evidence="1">
    <location>
        <begin position="21"/>
        <end position="42"/>
    </location>
</feature>
<evidence type="ECO:0000313" key="2">
    <source>
        <dbReference type="EMBL" id="KAG2386008.1"/>
    </source>
</evidence>
<gene>
    <name evidence="2" type="ORF">C9374_003157</name>
</gene>
<dbReference type="RefSeq" id="XP_044550001.1">
    <property type="nucleotide sequence ID" value="XM_044692654.1"/>
</dbReference>
<keyword evidence="1" id="KW-1133">Transmembrane helix</keyword>
<keyword evidence="1" id="KW-0472">Membrane</keyword>
<dbReference type="AlphaFoldDB" id="A0AA88GU18"/>
<organism evidence="2 3">
    <name type="scientific">Naegleria lovaniensis</name>
    <name type="common">Amoeba</name>
    <dbReference type="NCBI Taxonomy" id="51637"/>
    <lineage>
        <taxon>Eukaryota</taxon>
        <taxon>Discoba</taxon>
        <taxon>Heterolobosea</taxon>
        <taxon>Tetramitia</taxon>
        <taxon>Eutetramitia</taxon>
        <taxon>Vahlkampfiidae</taxon>
        <taxon>Naegleria</taxon>
    </lineage>
</organism>
<keyword evidence="1" id="KW-0812">Transmembrane</keyword>
<sequence length="175" mass="19757">MDNPLYGDENSKTIKIATYTSGAIVGLIGLVTFILLAVFTFVNDVHLYANFAMIIFLILQLIPLGILLYWQRTSYLEPKLRILMIITPILFIFGCAVALFYVFGLSYPGQDCFRGSPMLGNNKIPGLDTNLYTLKENKCYPSISCFYSANSCVGWDEYLRPRCGYYNSTTMQCTI</sequence>